<dbReference type="GO" id="GO:0016471">
    <property type="term" value="C:vacuolar proton-transporting V-type ATPase complex"/>
    <property type="evidence" value="ECO:0007669"/>
    <property type="project" value="TreeGrafter"/>
</dbReference>
<dbReference type="Proteomes" id="UP000651482">
    <property type="component" value="Unassembled WGS sequence"/>
</dbReference>
<evidence type="ECO:0000256" key="5">
    <source>
        <dbReference type="ARBA" id="ARBA00022989"/>
    </source>
</evidence>
<keyword evidence="5 9" id="KW-1133">Transmembrane helix</keyword>
<feature type="transmembrane region" description="Helical" evidence="9">
    <location>
        <begin position="458"/>
        <end position="482"/>
    </location>
</feature>
<evidence type="ECO:0000256" key="7">
    <source>
        <dbReference type="ARBA" id="ARBA00023136"/>
    </source>
</evidence>
<sequence>MAVLQMQHIAICALKKDRKAILELLQRRGVVEISDDLAEDDVFHKADVSASQTIFTKNALTADYALEVLQEYAPEKTSMLASLNGKEQISLERYDEIAKRHDAVIDVAKQILALTKQIAEDKASLLKTETKIEALTPWLSLDVPMNFSGTEQTAAFIGSIGESMTLEAFYQRLAAIAPDLEAFTAEILSQDANQTCLFVTCLRQEQAKMEEALRESGFSRPAQNIREVPAERLERLRTKLSETEKEIRNLETEIAGFKDSREDLRLVSDYYQTRAEKYRVLGGLLQSKKTFVLTGYIPERNAGALKSELESKFDLSVECYAPSEEEEPPVLLQNAKVPAAVEGVVESYGLPGKGDMDPTSVMSIFYYAFFGLMLSDAAYGFVIFLACFILLKKFKNMEISMQKSLRMFMYCGISTMFWGVMFSSYFGDVVDVVSTTFFGHPVSVPPVWFIPLEEPMRMLLYSLLFGTIHLFTGLGMKGYMLLRDRKIVDFFCDVVLWFCLLIGLLIMLLPSSLFASIAQMEIVFPAFVNTLGKVLAIGGAVGICLMSGRANRNWGKRIALGAYDLYNITGWLSDVLSYSRLLALGLATGVIASVINQMGSMIGNNFFGIVAFIIIFILGHTLNLAINMLGAYVHTNRLQFVEFFGKFYEGGGRAFNPFRTNTKYTNIKEEIKS</sequence>
<comment type="subcellular location">
    <subcellularLocation>
        <location evidence="1">Membrane</location>
        <topology evidence="1">Multi-pass membrane protein</topology>
    </subcellularLocation>
</comment>
<feature type="transmembrane region" description="Helical" evidence="9">
    <location>
        <begin position="364"/>
        <end position="391"/>
    </location>
</feature>
<feature type="transmembrane region" description="Helical" evidence="9">
    <location>
        <begin position="581"/>
        <end position="600"/>
    </location>
</feature>
<protein>
    <submittedName>
        <fullName evidence="10">V-type ATP synthase subunit I</fullName>
    </submittedName>
</protein>
<keyword evidence="7 9" id="KW-0472">Membrane</keyword>
<dbReference type="PANTHER" id="PTHR11629:SF63">
    <property type="entry name" value="V-TYPE PROTON ATPASE SUBUNIT A"/>
    <property type="match status" value="1"/>
</dbReference>
<feature type="transmembrane region" description="Helical" evidence="9">
    <location>
        <begin position="407"/>
        <end position="426"/>
    </location>
</feature>
<dbReference type="Gene3D" id="3.30.70.2170">
    <property type="match status" value="1"/>
</dbReference>
<comment type="caution">
    <text evidence="10">The sequence shown here is derived from an EMBL/GenBank/DDBJ whole genome shotgun (WGS) entry which is preliminary data.</text>
</comment>
<dbReference type="InterPro" id="IPR002490">
    <property type="entry name" value="V-ATPase_116kDa_su"/>
</dbReference>
<dbReference type="GO" id="GO:0051117">
    <property type="term" value="F:ATPase binding"/>
    <property type="evidence" value="ECO:0007669"/>
    <property type="project" value="TreeGrafter"/>
</dbReference>
<organism evidence="10 11">
    <name type="scientific">Yeguia hominis</name>
    <dbReference type="NCBI Taxonomy" id="2763662"/>
    <lineage>
        <taxon>Bacteria</taxon>
        <taxon>Bacillati</taxon>
        <taxon>Bacillota</taxon>
        <taxon>Clostridia</taxon>
        <taxon>Eubacteriales</taxon>
        <taxon>Yeguiaceae</taxon>
        <taxon>Yeguia</taxon>
    </lineage>
</organism>
<evidence type="ECO:0000256" key="9">
    <source>
        <dbReference type="SAM" id="Phobius"/>
    </source>
</evidence>
<keyword evidence="11" id="KW-1185">Reference proteome</keyword>
<evidence type="ECO:0000313" key="11">
    <source>
        <dbReference type="Proteomes" id="UP000651482"/>
    </source>
</evidence>
<evidence type="ECO:0000313" key="10">
    <source>
        <dbReference type="EMBL" id="MBC8534439.1"/>
    </source>
</evidence>
<dbReference type="Gene3D" id="3.30.70.2750">
    <property type="match status" value="1"/>
</dbReference>
<dbReference type="GO" id="GO:0033179">
    <property type="term" value="C:proton-transporting V-type ATPase, V0 domain"/>
    <property type="evidence" value="ECO:0007669"/>
    <property type="project" value="InterPro"/>
</dbReference>
<evidence type="ECO:0000256" key="8">
    <source>
        <dbReference type="SAM" id="Coils"/>
    </source>
</evidence>
<evidence type="ECO:0000256" key="2">
    <source>
        <dbReference type="ARBA" id="ARBA00009904"/>
    </source>
</evidence>
<dbReference type="PANTHER" id="PTHR11629">
    <property type="entry name" value="VACUOLAR PROTON ATPASES"/>
    <property type="match status" value="1"/>
</dbReference>
<dbReference type="Gene3D" id="1.20.1460.20">
    <property type="match status" value="1"/>
</dbReference>
<evidence type="ECO:0000256" key="6">
    <source>
        <dbReference type="ARBA" id="ARBA00023065"/>
    </source>
</evidence>
<evidence type="ECO:0000256" key="1">
    <source>
        <dbReference type="ARBA" id="ARBA00004141"/>
    </source>
</evidence>
<keyword evidence="8" id="KW-0175">Coiled coil</keyword>
<evidence type="ECO:0000256" key="4">
    <source>
        <dbReference type="ARBA" id="ARBA00022692"/>
    </source>
</evidence>
<comment type="similarity">
    <text evidence="2">Belongs to the V-ATPase 116 kDa subunit family.</text>
</comment>
<feature type="transmembrane region" description="Helical" evidence="9">
    <location>
        <begin position="494"/>
        <end position="517"/>
    </location>
</feature>
<evidence type="ECO:0000256" key="3">
    <source>
        <dbReference type="ARBA" id="ARBA00022448"/>
    </source>
</evidence>
<keyword evidence="3" id="KW-0813">Transport</keyword>
<dbReference type="RefSeq" id="WP_249320023.1">
    <property type="nucleotide sequence ID" value="NZ_JACRSN010000017.1"/>
</dbReference>
<gene>
    <name evidence="10" type="ORF">IAG03_10670</name>
</gene>
<dbReference type="GO" id="GO:0046961">
    <property type="term" value="F:proton-transporting ATPase activity, rotational mechanism"/>
    <property type="evidence" value="ECO:0007669"/>
    <property type="project" value="InterPro"/>
</dbReference>
<feature type="transmembrane region" description="Helical" evidence="9">
    <location>
        <begin position="606"/>
        <end position="629"/>
    </location>
</feature>
<keyword evidence="4 9" id="KW-0812">Transmembrane</keyword>
<feature type="coiled-coil region" evidence="8">
    <location>
        <begin position="230"/>
        <end position="267"/>
    </location>
</feature>
<dbReference type="Pfam" id="PF01496">
    <property type="entry name" value="V_ATPase_I"/>
    <property type="match status" value="2"/>
</dbReference>
<proteinExistence type="inferred from homology"/>
<feature type="transmembrane region" description="Helical" evidence="9">
    <location>
        <begin position="523"/>
        <end position="547"/>
    </location>
</feature>
<dbReference type="GO" id="GO:0007035">
    <property type="term" value="P:vacuolar acidification"/>
    <property type="evidence" value="ECO:0007669"/>
    <property type="project" value="TreeGrafter"/>
</dbReference>
<dbReference type="AlphaFoldDB" id="A0A926HS45"/>
<accession>A0A926HS45</accession>
<reference evidence="10" key="1">
    <citation type="submission" date="2020-08" db="EMBL/GenBank/DDBJ databases">
        <title>Genome public.</title>
        <authorList>
            <person name="Liu C."/>
            <person name="Sun Q."/>
        </authorList>
    </citation>
    <scope>NUCLEOTIDE SEQUENCE</scope>
    <source>
        <strain evidence="10">NSJ-40</strain>
    </source>
</reference>
<keyword evidence="6" id="KW-0406">Ion transport</keyword>
<name>A0A926HS45_9FIRM</name>
<dbReference type="EMBL" id="JACRSN010000017">
    <property type="protein sequence ID" value="MBC8534439.1"/>
    <property type="molecule type" value="Genomic_DNA"/>
</dbReference>